<evidence type="ECO:0008006" key="2">
    <source>
        <dbReference type="Google" id="ProtNLM"/>
    </source>
</evidence>
<sequence length="227" mass="25852">MRRVSVTLPVYVPDWLHSRLRLFRSSNLLGDRSIEWSWIAANMPHGSGKALDLGPGGSDLGLIAARQGFNVIALDLQTVHWPYRHSQLRFVQGDILTIPFPNDHFDLVINCSTVEHVGLAGRYEVTESRPDGDLEAMGRLKELIKPGGVMLLTIPVGRDRVFKPLHRVYGLERLPRLLDGYTVEIEEYWVKNNENQWVMTDKQDALAREPLERLYGLGCFVLRLLQV</sequence>
<dbReference type="InterPro" id="IPR029063">
    <property type="entry name" value="SAM-dependent_MTases_sf"/>
</dbReference>
<dbReference type="AlphaFoldDB" id="X0S0I3"/>
<protein>
    <recommendedName>
        <fullName evidence="2">Methyltransferase type 11 domain-containing protein</fullName>
    </recommendedName>
</protein>
<dbReference type="Gene3D" id="3.40.50.150">
    <property type="entry name" value="Vaccinia Virus protein VP39"/>
    <property type="match status" value="1"/>
</dbReference>
<name>X0S0I3_9ZZZZ</name>
<reference evidence="1" key="1">
    <citation type="journal article" date="2014" name="Front. Microbiol.">
        <title>High frequency of phylogenetically diverse reductive dehalogenase-homologous genes in deep subseafloor sedimentary metagenomes.</title>
        <authorList>
            <person name="Kawai M."/>
            <person name="Futagami T."/>
            <person name="Toyoda A."/>
            <person name="Takaki Y."/>
            <person name="Nishi S."/>
            <person name="Hori S."/>
            <person name="Arai W."/>
            <person name="Tsubouchi T."/>
            <person name="Morono Y."/>
            <person name="Uchiyama I."/>
            <person name="Ito T."/>
            <person name="Fujiyama A."/>
            <person name="Inagaki F."/>
            <person name="Takami H."/>
        </authorList>
    </citation>
    <scope>NUCLEOTIDE SEQUENCE</scope>
    <source>
        <strain evidence="1">Expedition CK06-06</strain>
    </source>
</reference>
<organism evidence="1">
    <name type="scientific">marine sediment metagenome</name>
    <dbReference type="NCBI Taxonomy" id="412755"/>
    <lineage>
        <taxon>unclassified sequences</taxon>
        <taxon>metagenomes</taxon>
        <taxon>ecological metagenomes</taxon>
    </lineage>
</organism>
<dbReference type="SUPFAM" id="SSF53335">
    <property type="entry name" value="S-adenosyl-L-methionine-dependent methyltransferases"/>
    <property type="match status" value="1"/>
</dbReference>
<comment type="caution">
    <text evidence="1">The sequence shown here is derived from an EMBL/GenBank/DDBJ whole genome shotgun (WGS) entry which is preliminary data.</text>
</comment>
<dbReference type="EMBL" id="BARS01002901">
    <property type="protein sequence ID" value="GAF74558.1"/>
    <property type="molecule type" value="Genomic_DNA"/>
</dbReference>
<accession>X0S0I3</accession>
<proteinExistence type="predicted"/>
<dbReference type="CDD" id="cd02440">
    <property type="entry name" value="AdoMet_MTases"/>
    <property type="match status" value="1"/>
</dbReference>
<evidence type="ECO:0000313" key="1">
    <source>
        <dbReference type="EMBL" id="GAF74558.1"/>
    </source>
</evidence>
<dbReference type="Pfam" id="PF03269">
    <property type="entry name" value="DUF268"/>
    <property type="match status" value="1"/>
</dbReference>
<dbReference type="InterPro" id="IPR004951">
    <property type="entry name" value="DUF268_CAE_spp"/>
</dbReference>
<gene>
    <name evidence="1" type="ORF">S01H1_05578</name>
</gene>